<dbReference type="InterPro" id="IPR027417">
    <property type="entry name" value="P-loop_NTPase"/>
</dbReference>
<gene>
    <name evidence="6" type="ordered locus">Mmwyl1_4145</name>
</gene>
<evidence type="ECO:0000313" key="6">
    <source>
        <dbReference type="EMBL" id="ABR73041.1"/>
    </source>
</evidence>
<protein>
    <submittedName>
        <fullName evidence="6">AAA ATPase central domain protein</fullName>
    </submittedName>
</protein>
<comment type="similarity">
    <text evidence="1 4">Belongs to the AAA ATPase family.</text>
</comment>
<proteinExistence type="inferred from homology"/>
<dbReference type="InterPro" id="IPR003959">
    <property type="entry name" value="ATPase_AAA_core"/>
</dbReference>
<feature type="domain" description="AAA+ ATPase" evidence="5">
    <location>
        <begin position="138"/>
        <end position="269"/>
    </location>
</feature>
<dbReference type="InterPro" id="IPR003960">
    <property type="entry name" value="ATPase_AAA_CS"/>
</dbReference>
<organism evidence="6">
    <name type="scientific">Marinomonas sp. (strain MWYL1)</name>
    <dbReference type="NCBI Taxonomy" id="400668"/>
    <lineage>
        <taxon>Bacteria</taxon>
        <taxon>Pseudomonadati</taxon>
        <taxon>Pseudomonadota</taxon>
        <taxon>Gammaproteobacteria</taxon>
        <taxon>Oceanospirillales</taxon>
        <taxon>Oceanospirillaceae</taxon>
        <taxon>Marinomonas</taxon>
    </lineage>
</organism>
<name>A6W2W2_MARMS</name>
<dbReference type="SUPFAM" id="SSF52540">
    <property type="entry name" value="P-loop containing nucleoside triphosphate hydrolases"/>
    <property type="match status" value="1"/>
</dbReference>
<dbReference type="OrthoDB" id="9809379at2"/>
<dbReference type="eggNOG" id="COG0464">
    <property type="taxonomic scope" value="Bacteria"/>
</dbReference>
<dbReference type="Gene3D" id="1.10.8.60">
    <property type="match status" value="1"/>
</dbReference>
<reference evidence="6" key="1">
    <citation type="submission" date="2007-06" db="EMBL/GenBank/DDBJ databases">
        <title>Complete sequence of Marinomonas sp. MWYL1.</title>
        <authorList>
            <consortium name="US DOE Joint Genome Institute"/>
            <person name="Copeland A."/>
            <person name="Lucas S."/>
            <person name="Lapidus A."/>
            <person name="Barry K."/>
            <person name="Glavina del Rio T."/>
            <person name="Dalin E."/>
            <person name="Tice H."/>
            <person name="Pitluck S."/>
            <person name="Kiss H."/>
            <person name="Brettin T."/>
            <person name="Bruce D."/>
            <person name="Detter J.C."/>
            <person name="Han C."/>
            <person name="Schmutz J."/>
            <person name="Larimer F."/>
            <person name="Land M."/>
            <person name="Hauser L."/>
            <person name="Kyrpides N."/>
            <person name="Kim E."/>
            <person name="Johnston A.W.B."/>
            <person name="Todd J.D."/>
            <person name="Rogers R."/>
            <person name="Wexler M."/>
            <person name="Bond P.L."/>
            <person name="Li Y."/>
            <person name="Richardson P."/>
        </authorList>
    </citation>
    <scope>NUCLEOTIDE SEQUENCE [LARGE SCALE GENOMIC DNA]</scope>
    <source>
        <strain evidence="6">MWYL1</strain>
    </source>
</reference>
<dbReference type="PROSITE" id="PS00674">
    <property type="entry name" value="AAA"/>
    <property type="match status" value="1"/>
</dbReference>
<evidence type="ECO:0000256" key="1">
    <source>
        <dbReference type="ARBA" id="ARBA00006914"/>
    </source>
</evidence>
<dbReference type="Pfam" id="PF00004">
    <property type="entry name" value="AAA"/>
    <property type="match status" value="1"/>
</dbReference>
<keyword evidence="3 4" id="KW-0067">ATP-binding</keyword>
<dbReference type="HOGENOM" id="CLU_000688_25_1_6"/>
<dbReference type="CDD" id="cd19481">
    <property type="entry name" value="RecA-like_protease"/>
    <property type="match status" value="1"/>
</dbReference>
<dbReference type="STRING" id="400668.Mmwyl1_4145"/>
<dbReference type="SMART" id="SM00382">
    <property type="entry name" value="AAA"/>
    <property type="match status" value="1"/>
</dbReference>
<dbReference type="Gene3D" id="3.40.50.300">
    <property type="entry name" value="P-loop containing nucleotide triphosphate hydrolases"/>
    <property type="match status" value="1"/>
</dbReference>
<evidence type="ECO:0000256" key="4">
    <source>
        <dbReference type="RuleBase" id="RU003651"/>
    </source>
</evidence>
<evidence type="ECO:0000259" key="5">
    <source>
        <dbReference type="SMART" id="SM00382"/>
    </source>
</evidence>
<sequence>MCQNQFTSLPYGQKMKYYTEISNIVRGALTNDLKHVSLYLQQLIEKLKTDGENLAVKGLSEQLDGSVHTVETRSASTNLTSQRPIPVEKDNRFSLADMTHPTTKESQVFLPEGSKKIVDSFLGYIEKKEQLTELNIPINPTLLLHGIPGTGKSKLASHIAAKLDLPLVTARADALISSYLGSTSKNIRSLIDYAQSQPCVLFLDEFDAIAKARDDKNEIGELKRVVVSLLQNIDSLTDTIVIAATNHIHLLDPAIGRRFHYKLELTPPLERERSAIFSALLSKYDFNEDDLKLCVQVSEGMTGAEIEMATYEFLRYSVINELPASAISLVKTILTSLYPWLNFEDDEARGINMHKLKEINGELFTGKLFSLLWEISPSYVSRLLKDNK</sequence>
<dbReference type="GO" id="GO:0005524">
    <property type="term" value="F:ATP binding"/>
    <property type="evidence" value="ECO:0007669"/>
    <property type="project" value="UniProtKB-KW"/>
</dbReference>
<dbReference type="PANTHER" id="PTHR23073">
    <property type="entry name" value="26S PROTEASOME REGULATORY SUBUNIT"/>
    <property type="match status" value="1"/>
</dbReference>
<dbReference type="InterPro" id="IPR003593">
    <property type="entry name" value="AAA+_ATPase"/>
</dbReference>
<evidence type="ECO:0000256" key="3">
    <source>
        <dbReference type="ARBA" id="ARBA00022840"/>
    </source>
</evidence>
<dbReference type="AlphaFoldDB" id="A6W2W2"/>
<evidence type="ECO:0000256" key="2">
    <source>
        <dbReference type="ARBA" id="ARBA00022741"/>
    </source>
</evidence>
<accession>A6W2W2</accession>
<dbReference type="KEGG" id="mmw:Mmwyl1_4145"/>
<dbReference type="InterPro" id="IPR050221">
    <property type="entry name" value="26S_Proteasome_ATPase"/>
</dbReference>
<dbReference type="EMBL" id="CP000749">
    <property type="protein sequence ID" value="ABR73041.1"/>
    <property type="molecule type" value="Genomic_DNA"/>
</dbReference>
<dbReference type="GO" id="GO:0016887">
    <property type="term" value="F:ATP hydrolysis activity"/>
    <property type="evidence" value="ECO:0007669"/>
    <property type="project" value="InterPro"/>
</dbReference>
<keyword evidence="2 4" id="KW-0547">Nucleotide-binding</keyword>